<feature type="non-terminal residue" evidence="1">
    <location>
        <position position="1"/>
    </location>
</feature>
<dbReference type="AlphaFoldDB" id="A0A0V0GG27"/>
<evidence type="ECO:0000313" key="1">
    <source>
        <dbReference type="EMBL" id="JAP07185.1"/>
    </source>
</evidence>
<proteinExistence type="predicted"/>
<name>A0A0V0GG27_SOLCH</name>
<organism evidence="1">
    <name type="scientific">Solanum chacoense</name>
    <name type="common">Chaco potato</name>
    <dbReference type="NCBI Taxonomy" id="4108"/>
    <lineage>
        <taxon>Eukaryota</taxon>
        <taxon>Viridiplantae</taxon>
        <taxon>Streptophyta</taxon>
        <taxon>Embryophyta</taxon>
        <taxon>Tracheophyta</taxon>
        <taxon>Spermatophyta</taxon>
        <taxon>Magnoliopsida</taxon>
        <taxon>eudicotyledons</taxon>
        <taxon>Gunneridae</taxon>
        <taxon>Pentapetalae</taxon>
        <taxon>asterids</taxon>
        <taxon>lamiids</taxon>
        <taxon>Solanales</taxon>
        <taxon>Solanaceae</taxon>
        <taxon>Solanoideae</taxon>
        <taxon>Solaneae</taxon>
        <taxon>Solanum</taxon>
    </lineage>
</organism>
<dbReference type="EMBL" id="GEDG01039284">
    <property type="protein sequence ID" value="JAP07185.1"/>
    <property type="molecule type" value="Transcribed_RNA"/>
</dbReference>
<reference evidence="1" key="1">
    <citation type="submission" date="2015-12" db="EMBL/GenBank/DDBJ databases">
        <title>Gene expression during late stages of embryo sac development: a critical building block for successful pollen-pistil interactions.</title>
        <authorList>
            <person name="Liu Y."/>
            <person name="Joly V."/>
            <person name="Sabar M."/>
            <person name="Matton D.P."/>
        </authorList>
    </citation>
    <scope>NUCLEOTIDE SEQUENCE</scope>
</reference>
<accession>A0A0V0GG27</accession>
<sequence>DNQQKKSQEWISIYVQPISTPIVYLQSFIALTEQVQQQHGTTFKTFIILATSYQECAPCKYTLRNKHFIMFCLDCSA</sequence>
<protein>
    <submittedName>
        <fullName evidence="1">Putative ovule protein</fullName>
    </submittedName>
</protein>